<gene>
    <name evidence="2" type="ORF">K505DRAFT_164404</name>
</gene>
<evidence type="ECO:0000313" key="2">
    <source>
        <dbReference type="EMBL" id="KAF2796295.1"/>
    </source>
</evidence>
<evidence type="ECO:0000313" key="3">
    <source>
        <dbReference type="Proteomes" id="UP000799757"/>
    </source>
</evidence>
<feature type="domain" description="Heterokaryon incompatibility" evidence="1">
    <location>
        <begin position="55"/>
        <end position="200"/>
    </location>
</feature>
<proteinExistence type="predicted"/>
<dbReference type="Proteomes" id="UP000799757">
    <property type="component" value="Unassembled WGS sequence"/>
</dbReference>
<evidence type="ECO:0000259" key="1">
    <source>
        <dbReference type="Pfam" id="PF06985"/>
    </source>
</evidence>
<keyword evidence="3" id="KW-1185">Reference proteome</keyword>
<reference evidence="2" key="1">
    <citation type="journal article" date="2020" name="Stud. Mycol.">
        <title>101 Dothideomycetes genomes: a test case for predicting lifestyles and emergence of pathogens.</title>
        <authorList>
            <person name="Haridas S."/>
            <person name="Albert R."/>
            <person name="Binder M."/>
            <person name="Bloem J."/>
            <person name="Labutti K."/>
            <person name="Salamov A."/>
            <person name="Andreopoulos B."/>
            <person name="Baker S."/>
            <person name="Barry K."/>
            <person name="Bills G."/>
            <person name="Bluhm B."/>
            <person name="Cannon C."/>
            <person name="Castanera R."/>
            <person name="Culley D."/>
            <person name="Daum C."/>
            <person name="Ezra D."/>
            <person name="Gonzalez J."/>
            <person name="Henrissat B."/>
            <person name="Kuo A."/>
            <person name="Liang C."/>
            <person name="Lipzen A."/>
            <person name="Lutzoni F."/>
            <person name="Magnuson J."/>
            <person name="Mondo S."/>
            <person name="Nolan M."/>
            <person name="Ohm R."/>
            <person name="Pangilinan J."/>
            <person name="Park H.-J."/>
            <person name="Ramirez L."/>
            <person name="Alfaro M."/>
            <person name="Sun H."/>
            <person name="Tritt A."/>
            <person name="Yoshinaga Y."/>
            <person name="Zwiers L.-H."/>
            <person name="Turgeon B."/>
            <person name="Goodwin S."/>
            <person name="Spatafora J."/>
            <person name="Crous P."/>
            <person name="Grigoriev I."/>
        </authorList>
    </citation>
    <scope>NUCLEOTIDE SEQUENCE</scope>
    <source>
        <strain evidence="2">CBS 109.77</strain>
    </source>
</reference>
<dbReference type="AlphaFoldDB" id="A0A6A6XKA2"/>
<protein>
    <submittedName>
        <fullName evidence="2">HET-domain-containing protein</fullName>
    </submittedName>
</protein>
<name>A0A6A6XKA2_9PLEO</name>
<dbReference type="OrthoDB" id="5125733at2759"/>
<sequence length="467" mass="53422">MKKIRYRLKVCQEQHHECAIQERPILPRRVIDMGTGDVSASVRLIINNNQMKGDYTCLSYCWGGSQEVATTASTLEQFSTRLPWDKLPQTIRDAITVTRSLAIRFLWVDALCILQDNNDDMSIQIGQMGSIYKNAKVTIAAANSRTVTEGFLKDRTIPHAYKLPFYLSAGRSGSIWLRTSQYFDNKEVDPLESRGWTLQESLLSRRMLYYGSLDLMWKCQRERFVPVNKTHYLYLEKLRRGLPTSIFNIKGVKGNDRTSSRSKIWEEVVDTFAGRELTVFEDRLPALAGIASELQNIWKDTYLAGMWQSFLIRQLGWQRNDYILEDLPPEPYRSPGWSWASSRGRILFSSMVQEDAEFVGCIVIPVDKGSPFGRVESGRLTLRAALKSVRPSLDHRYFGMDLGPNGRRVVDQNSRLLLLGYGRKGFARCLVITPVGTYMRIGATSMNAVDAEMWRVPNLKRENVTMI</sequence>
<dbReference type="InterPro" id="IPR010730">
    <property type="entry name" value="HET"/>
</dbReference>
<dbReference type="PANTHER" id="PTHR33112:SF16">
    <property type="entry name" value="HETEROKARYON INCOMPATIBILITY DOMAIN-CONTAINING PROTEIN"/>
    <property type="match status" value="1"/>
</dbReference>
<organism evidence="2 3">
    <name type="scientific">Melanomma pulvis-pyrius CBS 109.77</name>
    <dbReference type="NCBI Taxonomy" id="1314802"/>
    <lineage>
        <taxon>Eukaryota</taxon>
        <taxon>Fungi</taxon>
        <taxon>Dikarya</taxon>
        <taxon>Ascomycota</taxon>
        <taxon>Pezizomycotina</taxon>
        <taxon>Dothideomycetes</taxon>
        <taxon>Pleosporomycetidae</taxon>
        <taxon>Pleosporales</taxon>
        <taxon>Melanommataceae</taxon>
        <taxon>Melanomma</taxon>
    </lineage>
</organism>
<accession>A0A6A6XKA2</accession>
<dbReference type="EMBL" id="MU001834">
    <property type="protein sequence ID" value="KAF2796295.1"/>
    <property type="molecule type" value="Genomic_DNA"/>
</dbReference>
<dbReference type="Pfam" id="PF06985">
    <property type="entry name" value="HET"/>
    <property type="match status" value="1"/>
</dbReference>
<dbReference type="PANTHER" id="PTHR33112">
    <property type="entry name" value="DOMAIN PROTEIN, PUTATIVE-RELATED"/>
    <property type="match status" value="1"/>
</dbReference>